<sequence>MNSNYSDPSVLLEKVLEGKSEDFKRKVWDFVKSTDLSPDDPAIILAIAFGNVAVMVEDVPASIEETFKEGCHELQRALHLAERMVVERQKAAIASAAGDLIRQTESQQSKRLFDSIIPAVGVLLGVLGLGFFMGITVPPFLQGGYTKEVKLTADEVEVLRWAKSNEGKFARNLMDWNRGYLDNKTCLQDVKKLGVKLNLGNQEAADGFCVIWTAPPQRRTFVN</sequence>
<dbReference type="InterPro" id="IPR046641">
    <property type="entry name" value="DUF6753"/>
</dbReference>
<dbReference type="Proteomes" id="UP001576784">
    <property type="component" value="Unassembled WGS sequence"/>
</dbReference>
<dbReference type="RefSeq" id="WP_413267401.1">
    <property type="nucleotide sequence ID" value="NZ_JBHFNR010000265.1"/>
</dbReference>
<evidence type="ECO:0000256" key="1">
    <source>
        <dbReference type="SAM" id="Phobius"/>
    </source>
</evidence>
<organism evidence="2 3">
    <name type="scientific">Floridaenema flaviceps BLCC-F50</name>
    <dbReference type="NCBI Taxonomy" id="3153642"/>
    <lineage>
        <taxon>Bacteria</taxon>
        <taxon>Bacillati</taxon>
        <taxon>Cyanobacteriota</taxon>
        <taxon>Cyanophyceae</taxon>
        <taxon>Oscillatoriophycideae</taxon>
        <taxon>Aerosakkonematales</taxon>
        <taxon>Aerosakkonemataceae</taxon>
        <taxon>Floridanema</taxon>
        <taxon>Floridanema flaviceps</taxon>
    </lineage>
</organism>
<accession>A0ABV4Y1B8</accession>
<dbReference type="Pfam" id="PF20538">
    <property type="entry name" value="DUF6753"/>
    <property type="match status" value="1"/>
</dbReference>
<evidence type="ECO:0000313" key="2">
    <source>
        <dbReference type="EMBL" id="MFB2897790.1"/>
    </source>
</evidence>
<gene>
    <name evidence="2" type="ORF">ACE1CI_33150</name>
</gene>
<keyword evidence="1" id="KW-0812">Transmembrane</keyword>
<comment type="caution">
    <text evidence="2">The sequence shown here is derived from an EMBL/GenBank/DDBJ whole genome shotgun (WGS) entry which is preliminary data.</text>
</comment>
<protein>
    <submittedName>
        <fullName evidence="2">DUF6753 family protein</fullName>
    </submittedName>
</protein>
<name>A0ABV4Y1B8_9CYAN</name>
<keyword evidence="3" id="KW-1185">Reference proteome</keyword>
<keyword evidence="1" id="KW-0472">Membrane</keyword>
<reference evidence="2 3" key="1">
    <citation type="submission" date="2024-09" db="EMBL/GenBank/DDBJ databases">
        <title>Floridaenema gen nov. (Aerosakkonemataceae, Aerosakkonematales ord. nov., Cyanobacteria) from benthic tropical and subtropical fresh waters, with the description of four new species.</title>
        <authorList>
            <person name="Moretto J.A."/>
            <person name="Berthold D.E."/>
            <person name="Lefler F.W."/>
            <person name="Huang I.-S."/>
            <person name="Laughinghouse H. IV."/>
        </authorList>
    </citation>
    <scope>NUCLEOTIDE SEQUENCE [LARGE SCALE GENOMIC DNA]</scope>
    <source>
        <strain evidence="2 3">BLCC-F50</strain>
    </source>
</reference>
<feature type="transmembrane region" description="Helical" evidence="1">
    <location>
        <begin position="116"/>
        <end position="141"/>
    </location>
</feature>
<proteinExistence type="predicted"/>
<dbReference type="EMBL" id="JBHFNR010000265">
    <property type="protein sequence ID" value="MFB2897790.1"/>
    <property type="molecule type" value="Genomic_DNA"/>
</dbReference>
<keyword evidence="1" id="KW-1133">Transmembrane helix</keyword>
<evidence type="ECO:0000313" key="3">
    <source>
        <dbReference type="Proteomes" id="UP001576784"/>
    </source>
</evidence>